<gene>
    <name evidence="2" type="ORF">F6X95_14620</name>
</gene>
<accession>A0A5N0YJ70</accession>
<name>A0A5N0YJ70_9ENTE</name>
<feature type="chain" id="PRO_5038820041" description="DUF5626 domain-containing protein" evidence="1">
    <location>
        <begin position="20"/>
        <end position="130"/>
    </location>
</feature>
<evidence type="ECO:0000313" key="3">
    <source>
        <dbReference type="Proteomes" id="UP000326078"/>
    </source>
</evidence>
<dbReference type="RefSeq" id="WP_151026768.1">
    <property type="nucleotide sequence ID" value="NZ_VYUK01000031.1"/>
</dbReference>
<dbReference type="EMBL" id="VYUT01000059">
    <property type="protein sequence ID" value="KAA9202214.1"/>
    <property type="molecule type" value="Genomic_DNA"/>
</dbReference>
<comment type="caution">
    <text evidence="2">The sequence shown here is derived from an EMBL/GenBank/DDBJ whole genome shotgun (WGS) entry which is preliminary data.</text>
</comment>
<evidence type="ECO:0000313" key="2">
    <source>
        <dbReference type="EMBL" id="KAA9202214.1"/>
    </source>
</evidence>
<dbReference type="Proteomes" id="UP000326078">
    <property type="component" value="Unassembled WGS sequence"/>
</dbReference>
<organism evidence="2 3">
    <name type="scientific">Enterococcus durans</name>
    <dbReference type="NCBI Taxonomy" id="53345"/>
    <lineage>
        <taxon>Bacteria</taxon>
        <taxon>Bacillati</taxon>
        <taxon>Bacillota</taxon>
        <taxon>Bacilli</taxon>
        <taxon>Lactobacillales</taxon>
        <taxon>Enterococcaceae</taxon>
        <taxon>Enterococcus</taxon>
    </lineage>
</organism>
<evidence type="ECO:0000256" key="1">
    <source>
        <dbReference type="SAM" id="SignalP"/>
    </source>
</evidence>
<dbReference type="AlphaFoldDB" id="A0A5N0YJ70"/>
<feature type="signal peptide" evidence="1">
    <location>
        <begin position="1"/>
        <end position="19"/>
    </location>
</feature>
<proteinExistence type="predicted"/>
<sequence length="130" mass="14975">MKKTVLLSIVCLCFPFVIAQTSYADEFSSINTFSKNNFINNQQTVSDEAIITEENIEFPKTRAASSINATVWMKVRDNAGKPALKKYWHVKYVNGKKYQGYVTWTGQKRLSKFGTGFYFEYQFKGKLNRA</sequence>
<reference evidence="2 3" key="1">
    <citation type="submission" date="2019-09" db="EMBL/GenBank/DDBJ databases">
        <title>Vancomyinc resistant enterococci isolated from farm animals in Switzerland.</title>
        <authorList>
            <person name="Stevens M.J.A."/>
            <person name="Stephan R."/>
            <person name="Morach M."/>
            <person name="Nuesch-Inderbinen M."/>
        </authorList>
    </citation>
    <scope>NUCLEOTIDE SEQUENCE [LARGE SCALE GENOMIC DNA]</scope>
    <source>
        <strain evidence="2 3">GH27</strain>
    </source>
</reference>
<evidence type="ECO:0008006" key="4">
    <source>
        <dbReference type="Google" id="ProtNLM"/>
    </source>
</evidence>
<protein>
    <recommendedName>
        <fullName evidence="4">DUF5626 domain-containing protein</fullName>
    </recommendedName>
</protein>
<keyword evidence="1" id="KW-0732">Signal</keyword>